<gene>
    <name evidence="1" type="ORF">B5J99_03595</name>
</gene>
<accession>A0ABN5B0X2</accession>
<name>A0ABN5B0X2_9SPHN</name>
<protein>
    <submittedName>
        <fullName evidence="1">Uncharacterized protein</fullName>
    </submittedName>
</protein>
<proteinExistence type="predicted"/>
<dbReference type="Proteomes" id="UP000258016">
    <property type="component" value="Chromosome"/>
</dbReference>
<dbReference type="EMBL" id="CP020083">
    <property type="protein sequence ID" value="ASR50666.1"/>
    <property type="molecule type" value="Genomic_DNA"/>
</dbReference>
<organism evidence="1 2">
    <name type="scientific">Blastomonas fulva</name>
    <dbReference type="NCBI Taxonomy" id="1550728"/>
    <lineage>
        <taxon>Bacteria</taxon>
        <taxon>Pseudomonadati</taxon>
        <taxon>Pseudomonadota</taxon>
        <taxon>Alphaproteobacteria</taxon>
        <taxon>Sphingomonadales</taxon>
        <taxon>Sphingomonadaceae</taxon>
        <taxon>Blastomonas</taxon>
    </lineage>
</organism>
<reference evidence="1 2" key="1">
    <citation type="submission" date="2017-03" db="EMBL/GenBank/DDBJ databases">
        <title>Complete genome sequence of Blastomonas fulva degrading microcsystin LR.</title>
        <authorList>
            <person name="Lee H.-g."/>
            <person name="Jin L."/>
            <person name="oh H.-M."/>
        </authorList>
    </citation>
    <scope>NUCLEOTIDE SEQUENCE [LARGE SCALE GENOMIC DNA]</scope>
    <source>
        <strain evidence="1 2">T2</strain>
    </source>
</reference>
<dbReference type="GeneID" id="303484653"/>
<evidence type="ECO:0000313" key="2">
    <source>
        <dbReference type="Proteomes" id="UP000258016"/>
    </source>
</evidence>
<evidence type="ECO:0000313" key="1">
    <source>
        <dbReference type="EMBL" id="ASR50666.1"/>
    </source>
</evidence>
<keyword evidence="2" id="KW-1185">Reference proteome</keyword>
<sequence>MTDPKNRPFLINKDADGNVRLTVRSTRYNSQGYPLVTSLLQDELFKTATAARAFAQEHFGARPGEYSAK</sequence>
<dbReference type="RefSeq" id="WP_054135601.1">
    <property type="nucleotide sequence ID" value="NZ_CP020083.1"/>
</dbReference>